<dbReference type="Gene3D" id="3.60.120.10">
    <property type="entry name" value="Anthranilate synthase"/>
    <property type="match status" value="1"/>
</dbReference>
<dbReference type="RefSeq" id="WP_207970308.1">
    <property type="nucleotide sequence ID" value="NZ_JAGBKN010000039.1"/>
</dbReference>
<reference evidence="3 4" key="1">
    <citation type="submission" date="2021-03" db="EMBL/GenBank/DDBJ databases">
        <authorList>
            <person name="Shang D.-D."/>
            <person name="Du Z.-J."/>
            <person name="Chen G.-J."/>
        </authorList>
    </citation>
    <scope>NUCLEOTIDE SEQUENCE [LARGE SCALE GENOMIC DNA]</scope>
    <source>
        <strain evidence="3 4">F2608</strain>
    </source>
</reference>
<protein>
    <submittedName>
        <fullName evidence="3">Anthranilate synthase component I family protein</fullName>
    </submittedName>
</protein>
<evidence type="ECO:0000256" key="1">
    <source>
        <dbReference type="SAM" id="MobiDB-lite"/>
    </source>
</evidence>
<feature type="region of interest" description="Disordered" evidence="1">
    <location>
        <begin position="301"/>
        <end position="323"/>
    </location>
</feature>
<evidence type="ECO:0000313" key="3">
    <source>
        <dbReference type="EMBL" id="MBO1517955.1"/>
    </source>
</evidence>
<dbReference type="AlphaFoldDB" id="A0AAW4ISL5"/>
<accession>A0AAW4ISL5</accession>
<dbReference type="SUPFAM" id="SSF56322">
    <property type="entry name" value="ADC synthase"/>
    <property type="match status" value="1"/>
</dbReference>
<organism evidence="3 4">
    <name type="scientific">Psychrobacter halodurans</name>
    <dbReference type="NCBI Taxonomy" id="2818439"/>
    <lineage>
        <taxon>Bacteria</taxon>
        <taxon>Pseudomonadati</taxon>
        <taxon>Pseudomonadota</taxon>
        <taxon>Gammaproteobacteria</taxon>
        <taxon>Moraxellales</taxon>
        <taxon>Moraxellaceae</taxon>
        <taxon>Psychrobacter</taxon>
    </lineage>
</organism>
<dbReference type="Proteomes" id="UP000664161">
    <property type="component" value="Unassembled WGS sequence"/>
</dbReference>
<feature type="domain" description="Chorismate-utilising enzyme C-terminal" evidence="2">
    <location>
        <begin position="239"/>
        <end position="535"/>
    </location>
</feature>
<sequence length="547" mass="60503">MSVNTHSTSHKHPTPSPATHPSWRFGALGAAELLPKLQRHLLKQDAQANWQLIWLNNAGRPVIGLLPKMAWSVYATTPEPRQPAAYTVVGRRRGDKHAATYRTLSYEAWQEVLIAYGQTHQTDTNSQSDPSAPPHYHHGLIGFIGYDIAAHELSPADAIELAAQPCAVLGHYDIYLTPCDSGHGWVLRTVGLYTVADETDPTLDSLISCLDSLEQQLSKATTSVAKTPAPLYLQPRWHQHDYQAAFDKTQYYLEQGDCYQINLTQKWTGQLASESTSSQATSLIDYLPALHQNTQAPFAGYLQTQPHDDDRFDNSDNSLDARDPHSVNTQFELLSCSPELFFTFTKEPNSGTHHIITKPIKGTTPRSTNPTQDNAYRQQLIDSEKDRAENVMIVDLLRNDLGKYAKIGSVKVPKLFAIESFSNVHHMVSTIRAELKDDAHPLTVLFGSLPAGSITGTPKKRAVEIISELEQAPRGAYCGTMGYMNFDGSGQWNVLIRTLQARHAPQQDTQVNLWAGGGITVASDCAAEYQECLDKVGNLLDVLAQKP</sequence>
<feature type="compositionally biased region" description="Basic and acidic residues" evidence="1">
    <location>
        <begin position="306"/>
        <end position="323"/>
    </location>
</feature>
<dbReference type="PANTHER" id="PTHR11236">
    <property type="entry name" value="AMINOBENZOATE/ANTHRANILATE SYNTHASE"/>
    <property type="match status" value="1"/>
</dbReference>
<dbReference type="PRINTS" id="PR00095">
    <property type="entry name" value="ANTSNTHASEI"/>
</dbReference>
<feature type="region of interest" description="Disordered" evidence="1">
    <location>
        <begin position="353"/>
        <end position="372"/>
    </location>
</feature>
<dbReference type="GO" id="GO:0046820">
    <property type="term" value="F:4-amino-4-deoxychorismate synthase activity"/>
    <property type="evidence" value="ECO:0007669"/>
    <property type="project" value="TreeGrafter"/>
</dbReference>
<keyword evidence="4" id="KW-1185">Reference proteome</keyword>
<dbReference type="GO" id="GO:0000162">
    <property type="term" value="P:L-tryptophan biosynthetic process"/>
    <property type="evidence" value="ECO:0007669"/>
    <property type="project" value="TreeGrafter"/>
</dbReference>
<dbReference type="EMBL" id="JAGBKN010000039">
    <property type="protein sequence ID" value="MBO1517955.1"/>
    <property type="molecule type" value="Genomic_DNA"/>
</dbReference>
<dbReference type="PANTHER" id="PTHR11236:SF50">
    <property type="entry name" value="AMINODEOXYCHORISMATE SYNTHASE COMPONENT 1"/>
    <property type="match status" value="1"/>
</dbReference>
<proteinExistence type="predicted"/>
<gene>
    <name evidence="3" type="ORF">J3491_11510</name>
</gene>
<name>A0AAW4ISL5_9GAMM</name>
<dbReference type="InterPro" id="IPR019999">
    <property type="entry name" value="Anth_synth_I-like"/>
</dbReference>
<dbReference type="Pfam" id="PF00425">
    <property type="entry name" value="Chorismate_bind"/>
    <property type="match status" value="1"/>
</dbReference>
<comment type="caution">
    <text evidence="3">The sequence shown here is derived from an EMBL/GenBank/DDBJ whole genome shotgun (WGS) entry which is preliminary data.</text>
</comment>
<dbReference type="InterPro" id="IPR005801">
    <property type="entry name" value="ADC_synthase"/>
</dbReference>
<evidence type="ECO:0000259" key="2">
    <source>
        <dbReference type="Pfam" id="PF00425"/>
    </source>
</evidence>
<dbReference type="InterPro" id="IPR015890">
    <property type="entry name" value="Chorismate_C"/>
</dbReference>
<feature type="region of interest" description="Disordered" evidence="1">
    <location>
        <begin position="1"/>
        <end position="22"/>
    </location>
</feature>
<evidence type="ECO:0000313" key="4">
    <source>
        <dbReference type="Proteomes" id="UP000664161"/>
    </source>
</evidence>